<protein>
    <submittedName>
        <fullName evidence="1">Uncharacterized protein</fullName>
    </submittedName>
</protein>
<dbReference type="Proteomes" id="UP000095780">
    <property type="component" value="Unassembled WGS sequence"/>
</dbReference>
<dbReference type="EMBL" id="CZBV01000003">
    <property type="protein sequence ID" value="CUQ83395.1"/>
    <property type="molecule type" value="Genomic_DNA"/>
</dbReference>
<accession>A0A174Z7P1</accession>
<proteinExistence type="predicted"/>
<evidence type="ECO:0000313" key="1">
    <source>
        <dbReference type="EMBL" id="CUQ83395.1"/>
    </source>
</evidence>
<reference evidence="1 2" key="1">
    <citation type="submission" date="2015-09" db="EMBL/GenBank/DDBJ databases">
        <authorList>
            <consortium name="Pathogen Informatics"/>
        </authorList>
    </citation>
    <scope>NUCLEOTIDE SEQUENCE [LARGE SCALE GENOMIC DNA]</scope>
    <source>
        <strain evidence="1 2">2789STDY5834878</strain>
    </source>
</reference>
<name>A0A174Z7P1_9FIRM</name>
<gene>
    <name evidence="1" type="ORF">ERS852492_01183</name>
</gene>
<sequence length="175" mass="20655">MLNYEEYKLLMNRQLKKKDVRERVFQDNVIRPFLQVLLTDYDIEPVDVKINSSEHDYTQYCGTYVKNGIEITATPDLCISDNWNWENRKNIVNYKCVVEIKSPILDPITGFEPSKYRCLEEVKRHLNAKKNSKVILTDGITWTFYERELNPIIASICLGNLDYRLKSNSNRKKLV</sequence>
<organism evidence="1 2">
    <name type="scientific">Lachnospira eligens</name>
    <dbReference type="NCBI Taxonomy" id="39485"/>
    <lineage>
        <taxon>Bacteria</taxon>
        <taxon>Bacillati</taxon>
        <taxon>Bacillota</taxon>
        <taxon>Clostridia</taxon>
        <taxon>Lachnospirales</taxon>
        <taxon>Lachnospiraceae</taxon>
        <taxon>Lachnospira</taxon>
    </lineage>
</organism>
<dbReference type="RefSeq" id="WP_055286606.1">
    <property type="nucleotide sequence ID" value="NZ_CABIXW010000003.1"/>
</dbReference>
<dbReference type="AlphaFoldDB" id="A0A174Z7P1"/>
<evidence type="ECO:0000313" key="2">
    <source>
        <dbReference type="Proteomes" id="UP000095780"/>
    </source>
</evidence>